<reference evidence="1" key="1">
    <citation type="journal article" date="2015" name="Nature">
        <title>Complex archaea that bridge the gap between prokaryotes and eukaryotes.</title>
        <authorList>
            <person name="Spang A."/>
            <person name="Saw J.H."/>
            <person name="Jorgensen S.L."/>
            <person name="Zaremba-Niedzwiedzka K."/>
            <person name="Martijn J."/>
            <person name="Lind A.E."/>
            <person name="van Eijk R."/>
            <person name="Schleper C."/>
            <person name="Guy L."/>
            <person name="Ettema T.J."/>
        </authorList>
    </citation>
    <scope>NUCLEOTIDE SEQUENCE</scope>
</reference>
<comment type="caution">
    <text evidence="1">The sequence shown here is derived from an EMBL/GenBank/DDBJ whole genome shotgun (WGS) entry which is preliminary data.</text>
</comment>
<evidence type="ECO:0000313" key="1">
    <source>
        <dbReference type="EMBL" id="KKN95664.1"/>
    </source>
</evidence>
<gene>
    <name evidence="1" type="ORF">LCGC14_0175330</name>
</gene>
<dbReference type="EMBL" id="LAZR01000069">
    <property type="protein sequence ID" value="KKN95664.1"/>
    <property type="molecule type" value="Genomic_DNA"/>
</dbReference>
<dbReference type="AlphaFoldDB" id="A0A0F9UV97"/>
<name>A0A0F9UV97_9ZZZZ</name>
<sequence>MATYSCPKCLCNVVTAKKGDIETCKKCFTTSYLDKNNNSVKVGHNDYAEKISKSNISDR</sequence>
<proteinExistence type="predicted"/>
<accession>A0A0F9UV97</accession>
<organism evidence="1">
    <name type="scientific">marine sediment metagenome</name>
    <dbReference type="NCBI Taxonomy" id="412755"/>
    <lineage>
        <taxon>unclassified sequences</taxon>
        <taxon>metagenomes</taxon>
        <taxon>ecological metagenomes</taxon>
    </lineage>
</organism>
<protein>
    <submittedName>
        <fullName evidence="1">Uncharacterized protein</fullName>
    </submittedName>
</protein>